<dbReference type="InterPro" id="IPR004101">
    <property type="entry name" value="Mur_ligase_C"/>
</dbReference>
<dbReference type="SUPFAM" id="SSF53244">
    <property type="entry name" value="MurD-like peptide ligases, peptide-binding domain"/>
    <property type="match status" value="1"/>
</dbReference>
<dbReference type="EMBL" id="DVMW01000012">
    <property type="protein sequence ID" value="HIU35275.1"/>
    <property type="molecule type" value="Genomic_DNA"/>
</dbReference>
<proteinExistence type="inferred from homology"/>
<evidence type="ECO:0000256" key="1">
    <source>
        <dbReference type="ARBA" id="ARBA00001946"/>
    </source>
</evidence>
<dbReference type="PROSITE" id="PS01012">
    <property type="entry name" value="FOLYLPOLYGLU_SYNT_2"/>
    <property type="match status" value="1"/>
</dbReference>
<accession>A0A9D1LD96</accession>
<dbReference type="InterPro" id="IPR036615">
    <property type="entry name" value="Mur_ligase_C_dom_sf"/>
</dbReference>
<keyword evidence="5" id="KW-0479">Metal-binding</keyword>
<dbReference type="GO" id="GO:0005524">
    <property type="term" value="F:ATP binding"/>
    <property type="evidence" value="ECO:0007669"/>
    <property type="project" value="UniProtKB-KW"/>
</dbReference>
<dbReference type="AlphaFoldDB" id="A0A9D1LD96"/>
<dbReference type="InterPro" id="IPR013221">
    <property type="entry name" value="Mur_ligase_cen"/>
</dbReference>
<evidence type="ECO:0000256" key="5">
    <source>
        <dbReference type="ARBA" id="ARBA00022723"/>
    </source>
</evidence>
<dbReference type="Gene3D" id="3.90.190.20">
    <property type="entry name" value="Mur ligase, C-terminal domain"/>
    <property type="match status" value="1"/>
</dbReference>
<evidence type="ECO:0000256" key="2">
    <source>
        <dbReference type="ARBA" id="ARBA00008276"/>
    </source>
</evidence>
<dbReference type="InterPro" id="IPR018109">
    <property type="entry name" value="Folylpolyglutamate_synth_CS"/>
</dbReference>
<dbReference type="PANTHER" id="PTHR11136">
    <property type="entry name" value="FOLYLPOLYGLUTAMATE SYNTHASE-RELATED"/>
    <property type="match status" value="1"/>
</dbReference>
<comment type="caution">
    <text evidence="14">The sequence shown here is derived from an EMBL/GenBank/DDBJ whole genome shotgun (WGS) entry which is preliminary data.</text>
</comment>
<dbReference type="Gene3D" id="3.40.1190.10">
    <property type="entry name" value="Mur-like, catalytic domain"/>
    <property type="match status" value="1"/>
</dbReference>
<evidence type="ECO:0000259" key="12">
    <source>
        <dbReference type="Pfam" id="PF02875"/>
    </source>
</evidence>
<evidence type="ECO:0000256" key="4">
    <source>
        <dbReference type="ARBA" id="ARBA00022598"/>
    </source>
</evidence>
<evidence type="ECO:0000313" key="14">
    <source>
        <dbReference type="EMBL" id="HIU35275.1"/>
    </source>
</evidence>
<dbReference type="PROSITE" id="PS01011">
    <property type="entry name" value="FOLYLPOLYGLU_SYNT_1"/>
    <property type="match status" value="1"/>
</dbReference>
<dbReference type="FunFam" id="3.40.1190.10:FF:000011">
    <property type="entry name" value="Folylpolyglutamate synthase/dihydrofolate synthase"/>
    <property type="match status" value="1"/>
</dbReference>
<dbReference type="GO" id="GO:0008841">
    <property type="term" value="F:dihydrofolate synthase activity"/>
    <property type="evidence" value="ECO:0007669"/>
    <property type="project" value="TreeGrafter"/>
</dbReference>
<evidence type="ECO:0000256" key="3">
    <source>
        <dbReference type="ARBA" id="ARBA00013025"/>
    </source>
</evidence>
<keyword evidence="7 11" id="KW-0067">ATP-binding</keyword>
<dbReference type="Pfam" id="PF02875">
    <property type="entry name" value="Mur_ligase_C"/>
    <property type="match status" value="1"/>
</dbReference>
<evidence type="ECO:0000256" key="7">
    <source>
        <dbReference type="ARBA" id="ARBA00022840"/>
    </source>
</evidence>
<evidence type="ECO:0000256" key="10">
    <source>
        <dbReference type="ARBA" id="ARBA00047493"/>
    </source>
</evidence>
<dbReference type="GO" id="GO:0005737">
    <property type="term" value="C:cytoplasm"/>
    <property type="evidence" value="ECO:0007669"/>
    <property type="project" value="TreeGrafter"/>
</dbReference>
<evidence type="ECO:0000256" key="8">
    <source>
        <dbReference type="ARBA" id="ARBA00022842"/>
    </source>
</evidence>
<comment type="catalytic activity">
    <reaction evidence="10">
        <text>(6S)-5,6,7,8-tetrahydrofolyl-(gamma-L-Glu)(n) + L-glutamate + ATP = (6S)-5,6,7,8-tetrahydrofolyl-(gamma-L-Glu)(n+1) + ADP + phosphate + H(+)</text>
        <dbReference type="Rhea" id="RHEA:10580"/>
        <dbReference type="Rhea" id="RHEA-COMP:14738"/>
        <dbReference type="Rhea" id="RHEA-COMP:14740"/>
        <dbReference type="ChEBI" id="CHEBI:15378"/>
        <dbReference type="ChEBI" id="CHEBI:29985"/>
        <dbReference type="ChEBI" id="CHEBI:30616"/>
        <dbReference type="ChEBI" id="CHEBI:43474"/>
        <dbReference type="ChEBI" id="CHEBI:141005"/>
        <dbReference type="ChEBI" id="CHEBI:456216"/>
        <dbReference type="EC" id="6.3.2.17"/>
    </reaction>
</comment>
<evidence type="ECO:0000256" key="6">
    <source>
        <dbReference type="ARBA" id="ARBA00022741"/>
    </source>
</evidence>
<evidence type="ECO:0000256" key="9">
    <source>
        <dbReference type="ARBA" id="ARBA00030592"/>
    </source>
</evidence>
<dbReference type="SUPFAM" id="SSF53623">
    <property type="entry name" value="MurD-like peptide ligases, catalytic domain"/>
    <property type="match status" value="1"/>
</dbReference>
<keyword evidence="8" id="KW-0460">Magnesium</keyword>
<dbReference type="InterPro" id="IPR001645">
    <property type="entry name" value="Folylpolyglutamate_synth"/>
</dbReference>
<feature type="domain" description="Mur ligase C-terminal" evidence="12">
    <location>
        <begin position="288"/>
        <end position="407"/>
    </location>
</feature>
<gene>
    <name evidence="14" type="ORF">IAC53_01530</name>
</gene>
<evidence type="ECO:0000256" key="11">
    <source>
        <dbReference type="PIRNR" id="PIRNR001563"/>
    </source>
</evidence>
<dbReference type="NCBIfam" id="TIGR01499">
    <property type="entry name" value="folC"/>
    <property type="match status" value="1"/>
</dbReference>
<dbReference type="GO" id="GO:0046872">
    <property type="term" value="F:metal ion binding"/>
    <property type="evidence" value="ECO:0007669"/>
    <property type="project" value="UniProtKB-KW"/>
</dbReference>
<dbReference type="EC" id="6.3.2.17" evidence="3"/>
<evidence type="ECO:0000313" key="15">
    <source>
        <dbReference type="Proteomes" id="UP000824071"/>
    </source>
</evidence>
<dbReference type="Proteomes" id="UP000824071">
    <property type="component" value="Unassembled WGS sequence"/>
</dbReference>
<dbReference type="InterPro" id="IPR036565">
    <property type="entry name" value="Mur-like_cat_sf"/>
</dbReference>
<reference evidence="14" key="1">
    <citation type="submission" date="2020-10" db="EMBL/GenBank/DDBJ databases">
        <authorList>
            <person name="Gilroy R."/>
        </authorList>
    </citation>
    <scope>NUCLEOTIDE SEQUENCE</scope>
    <source>
        <strain evidence="14">ChiGjej1B1-19959</strain>
    </source>
</reference>
<evidence type="ECO:0000259" key="13">
    <source>
        <dbReference type="Pfam" id="PF08245"/>
    </source>
</evidence>
<reference evidence="14" key="2">
    <citation type="journal article" date="2021" name="PeerJ">
        <title>Extensive microbial diversity within the chicken gut microbiome revealed by metagenomics and culture.</title>
        <authorList>
            <person name="Gilroy R."/>
            <person name="Ravi A."/>
            <person name="Getino M."/>
            <person name="Pursley I."/>
            <person name="Horton D.L."/>
            <person name="Alikhan N.F."/>
            <person name="Baker D."/>
            <person name="Gharbi K."/>
            <person name="Hall N."/>
            <person name="Watson M."/>
            <person name="Adriaenssens E.M."/>
            <person name="Foster-Nyarko E."/>
            <person name="Jarju S."/>
            <person name="Secka A."/>
            <person name="Antonio M."/>
            <person name="Oren A."/>
            <person name="Chaudhuri R.R."/>
            <person name="La Ragione R."/>
            <person name="Hildebrand F."/>
            <person name="Pallen M.J."/>
        </authorList>
    </citation>
    <scope>NUCLEOTIDE SEQUENCE</scope>
    <source>
        <strain evidence="14">ChiGjej1B1-19959</strain>
    </source>
</reference>
<protein>
    <recommendedName>
        <fullName evidence="3">tetrahydrofolate synthase</fullName>
        <ecNumber evidence="3">6.3.2.17</ecNumber>
    </recommendedName>
    <alternativeName>
        <fullName evidence="9">Tetrahydrofolylpolyglutamate synthase</fullName>
    </alternativeName>
</protein>
<name>A0A9D1LD96_9FIRM</name>
<comment type="similarity">
    <text evidence="2 11">Belongs to the folylpolyglutamate synthase family.</text>
</comment>
<dbReference type="PANTHER" id="PTHR11136:SF0">
    <property type="entry name" value="DIHYDROFOLATE SYNTHETASE-RELATED"/>
    <property type="match status" value="1"/>
</dbReference>
<dbReference type="Pfam" id="PF08245">
    <property type="entry name" value="Mur_ligase_M"/>
    <property type="match status" value="1"/>
</dbReference>
<keyword evidence="6 11" id="KW-0547">Nucleotide-binding</keyword>
<dbReference type="GO" id="GO:0004326">
    <property type="term" value="F:tetrahydrofolylpolyglutamate synthase activity"/>
    <property type="evidence" value="ECO:0007669"/>
    <property type="project" value="UniProtKB-EC"/>
</dbReference>
<sequence>MTYREAVAFYHSRLRFGMQPGLSRIRALLTELGDPQEKLRFVHVAGTNGKGTTANMLSRILTEAGYKTGLFTSPYVFSFRERMQINHRNISEQDLAAVTERVRAAVERVEAAGEGPTEFETITAAALVYFLEAGCDVVVLEVGLGGRLDSTNVIPCPLVSVITSIALDHTAVLGDTLAAIAREKAGIIKPGGVCVTTASQAPEVLAVLGETARQRQNTWVAADPKKAVVQAAALGSTTFSYGREVYTIPLCGAHQVENAVTVLEAARFLPGVTREHVRAGLSKAVMHGRMERIACAPDVLLDGGHNPECGRALADVLARFAPKEVNAVIGMMEDKDTAHYLAQVLPFCKRVWFTKPDNPRACDPQKLMEQAAGFSCVSWVESDVQAAYEAALAATPKAGMLLVCGSFYLLSDISF</sequence>
<keyword evidence="4 11" id="KW-0436">Ligase</keyword>
<comment type="cofactor">
    <cofactor evidence="1">
        <name>Mg(2+)</name>
        <dbReference type="ChEBI" id="CHEBI:18420"/>
    </cofactor>
</comment>
<feature type="domain" description="Mur ligase central" evidence="13">
    <location>
        <begin position="44"/>
        <end position="265"/>
    </location>
</feature>
<organism evidence="14 15">
    <name type="scientific">Candidatus Fimenecus excrementigallinarum</name>
    <dbReference type="NCBI Taxonomy" id="2840816"/>
    <lineage>
        <taxon>Bacteria</taxon>
        <taxon>Bacillati</taxon>
        <taxon>Bacillota</taxon>
        <taxon>Clostridia</taxon>
        <taxon>Candidatus Fimenecus</taxon>
    </lineage>
</organism>
<dbReference type="PIRSF" id="PIRSF001563">
    <property type="entry name" value="Folylpolyglu_synth"/>
    <property type="match status" value="1"/>
</dbReference>